<dbReference type="InterPro" id="IPR038636">
    <property type="entry name" value="Wzi_sf"/>
</dbReference>
<protein>
    <recommendedName>
        <fullName evidence="4">Capsule assembly protein Wzi</fullName>
    </recommendedName>
</protein>
<proteinExistence type="predicted"/>
<feature type="signal peptide" evidence="1">
    <location>
        <begin position="1"/>
        <end position="20"/>
    </location>
</feature>
<dbReference type="Proteomes" id="UP000006546">
    <property type="component" value="Chromosome"/>
</dbReference>
<gene>
    <name evidence="2" type="ordered locus">Trebr_0280</name>
</gene>
<evidence type="ECO:0000313" key="3">
    <source>
        <dbReference type="Proteomes" id="UP000006546"/>
    </source>
</evidence>
<dbReference type="InterPro" id="IPR026950">
    <property type="entry name" value="Caps_assemb_Wzi"/>
</dbReference>
<dbReference type="KEGG" id="tbe:Trebr_0280"/>
<name>F4LMG7_TREBD</name>
<keyword evidence="1" id="KW-0732">Signal</keyword>
<dbReference type="OrthoDB" id="355912at2"/>
<sequence length="572" mass="65077">MKPFKIITFIFFIFSVPALFSQEALKSAEEEYYDFLSLQGMTSRPSLNYRTLSDSEWTVDAGAEHVWFSNNLGTKHILFAPETASGNAFLSGVNQNIAFKLFGPEWFNSFNTAAPYGQNDGALWQGRGYNTSLTAGIRFEAYGLAVTFKPQLSFSQNMAFDYIKPNYKTVDSIGVATIYNGKASEYGYYGVPSIDAPQRFGDNAFFTFDWGDSEIRYTWKSLTVGFGTQTIWLGPAQLNPIIHSNNAASYPKIDIGFRRTQICLPWLGWYIGDMEARGWWGKLTESDYFDTDESNNNNLMAGLSVAYAPSFLPGLTIGFNRTMLSKWSDITAYTLFRIYTPFIQGGSDASDQRFSFTFDYVIPKAGFEVYLEWARNDFSPNFDYILRYPFHTQGWTFGAQKALSISANFKLKLLLELTYLECSADYDRLINWYSTFYAHHLITQGYTNGGQWLGAGIGTGGNSQYFGIQLYHKKGDITLFAQRRNPDLDYTMYIDAKKYAEECANGNYVAESNIRMMLSFGLKGNFYIQKNLRISGAYIFTDERNPLNKSNDDHSSKHRYNNTFSVSLKYNL</sequence>
<dbReference type="RefSeq" id="WP_013757448.1">
    <property type="nucleotide sequence ID" value="NC_015500.1"/>
</dbReference>
<evidence type="ECO:0008006" key="4">
    <source>
        <dbReference type="Google" id="ProtNLM"/>
    </source>
</evidence>
<feature type="chain" id="PRO_5003312800" description="Capsule assembly protein Wzi" evidence="1">
    <location>
        <begin position="21"/>
        <end position="572"/>
    </location>
</feature>
<dbReference type="STRING" id="906968.Trebr_0280"/>
<dbReference type="eggNOG" id="ENOG50343SE">
    <property type="taxonomic scope" value="Bacteria"/>
</dbReference>
<dbReference type="EMBL" id="CP002696">
    <property type="protein sequence ID" value="AEE15729.1"/>
    <property type="molecule type" value="Genomic_DNA"/>
</dbReference>
<evidence type="ECO:0000256" key="1">
    <source>
        <dbReference type="SAM" id="SignalP"/>
    </source>
</evidence>
<dbReference type="AlphaFoldDB" id="F4LMG7"/>
<reference evidence="3" key="1">
    <citation type="submission" date="2011-04" db="EMBL/GenBank/DDBJ databases">
        <title>The complete genome of Treponema brennaborense DSM 12168.</title>
        <authorList>
            <person name="Lucas S."/>
            <person name="Han J."/>
            <person name="Lapidus A."/>
            <person name="Bruce D."/>
            <person name="Goodwin L."/>
            <person name="Pitluck S."/>
            <person name="Peters L."/>
            <person name="Kyrpides N."/>
            <person name="Mavromatis K."/>
            <person name="Ivanova N."/>
            <person name="Mikhailova N."/>
            <person name="Pagani I."/>
            <person name="Teshima H."/>
            <person name="Detter J.C."/>
            <person name="Tapia R."/>
            <person name="Han C."/>
            <person name="Land M."/>
            <person name="Hauser L."/>
            <person name="Markowitz V."/>
            <person name="Cheng J.-F."/>
            <person name="Hugenholtz P."/>
            <person name="Woyke T."/>
            <person name="Wu D."/>
            <person name="Gronow S."/>
            <person name="Wellnitz S."/>
            <person name="Brambilla E."/>
            <person name="Klenk H.-P."/>
            <person name="Eisen J.A."/>
        </authorList>
    </citation>
    <scope>NUCLEOTIDE SEQUENCE [LARGE SCALE GENOMIC DNA]</scope>
    <source>
        <strain evidence="3">DSM 12168 / CIP 105900 / DD5/3</strain>
    </source>
</reference>
<dbReference type="Gene3D" id="2.40.160.130">
    <property type="entry name" value="Capsule assembly protein Wzi"/>
    <property type="match status" value="1"/>
</dbReference>
<organism evidence="2 3">
    <name type="scientific">Treponema brennaborense (strain DSM 12168 / CIP 105900 / DD5/3)</name>
    <dbReference type="NCBI Taxonomy" id="906968"/>
    <lineage>
        <taxon>Bacteria</taxon>
        <taxon>Pseudomonadati</taxon>
        <taxon>Spirochaetota</taxon>
        <taxon>Spirochaetia</taxon>
        <taxon>Spirochaetales</taxon>
        <taxon>Treponemataceae</taxon>
        <taxon>Treponema</taxon>
    </lineage>
</organism>
<evidence type="ECO:0000313" key="2">
    <source>
        <dbReference type="EMBL" id="AEE15729.1"/>
    </source>
</evidence>
<dbReference type="HOGENOM" id="CLU_476421_0_0_12"/>
<accession>F4LMG7</accession>
<keyword evidence="3" id="KW-1185">Reference proteome</keyword>
<dbReference type="Pfam" id="PF14052">
    <property type="entry name" value="Caps_assemb_Wzi"/>
    <property type="match status" value="1"/>
</dbReference>